<sequence>MAVPVLFLFALVFTTTSGVAPPPLDSWSISGINSLKRSPLKPTNFRYRYLTRSGNCLLFKPDEVSIRIAATNNVYERAITVTCLTLSKITQYMPREVFANVSKSHGVGIFTLAETLSVYPENADLVDRPECFQTCEGVCNNTCTFDGRKYSEVAGLTNEISLSNMESILCLPTDIYQGAENILTHEFAHLVHMYMNDTWKDKIMAAYQKAKSNKLWRQHSYAMENEYEYFAVAAESFFHDIIRKDAKSTGGMNICKNQRICSDEMKARQFLRRHDPGIFYCLSYAFTDDRPWRISGLKPCMR</sequence>
<dbReference type="SUPFAM" id="SSF55486">
    <property type="entry name" value="Metalloproteases ('zincins'), catalytic domain"/>
    <property type="match status" value="1"/>
</dbReference>
<name>A0AA36ARU5_OCTVU</name>
<feature type="signal peptide" evidence="1">
    <location>
        <begin position="1"/>
        <end position="18"/>
    </location>
</feature>
<keyword evidence="3" id="KW-1185">Reference proteome</keyword>
<proteinExistence type="predicted"/>
<dbReference type="EMBL" id="OX597816">
    <property type="protein sequence ID" value="CAI9720416.1"/>
    <property type="molecule type" value="Genomic_DNA"/>
</dbReference>
<dbReference type="AlphaFoldDB" id="A0AA36ARU5"/>
<dbReference type="Proteomes" id="UP001162480">
    <property type="component" value="Chromosome 3"/>
</dbReference>
<organism evidence="2 3">
    <name type="scientific">Octopus vulgaris</name>
    <name type="common">Common octopus</name>
    <dbReference type="NCBI Taxonomy" id="6645"/>
    <lineage>
        <taxon>Eukaryota</taxon>
        <taxon>Metazoa</taxon>
        <taxon>Spiralia</taxon>
        <taxon>Lophotrochozoa</taxon>
        <taxon>Mollusca</taxon>
        <taxon>Cephalopoda</taxon>
        <taxon>Coleoidea</taxon>
        <taxon>Octopodiformes</taxon>
        <taxon>Octopoda</taxon>
        <taxon>Incirrata</taxon>
        <taxon>Octopodidae</taxon>
        <taxon>Octopus</taxon>
    </lineage>
</organism>
<evidence type="ECO:0000313" key="3">
    <source>
        <dbReference type="Proteomes" id="UP001162480"/>
    </source>
</evidence>
<reference evidence="2" key="1">
    <citation type="submission" date="2023-08" db="EMBL/GenBank/DDBJ databases">
        <authorList>
            <person name="Alioto T."/>
            <person name="Alioto T."/>
            <person name="Gomez Garrido J."/>
        </authorList>
    </citation>
    <scope>NUCLEOTIDE SEQUENCE</scope>
</reference>
<keyword evidence="1" id="KW-0732">Signal</keyword>
<protein>
    <submittedName>
        <fullName evidence="2">XP_014767551.1PREDICTED: uncharacterized protein LOC106867249</fullName>
    </submittedName>
</protein>
<dbReference type="Gene3D" id="3.40.390.10">
    <property type="entry name" value="Collagenase (Catalytic Domain)"/>
    <property type="match status" value="1"/>
</dbReference>
<evidence type="ECO:0000313" key="2">
    <source>
        <dbReference type="EMBL" id="CAI9720416.1"/>
    </source>
</evidence>
<dbReference type="GO" id="GO:0008237">
    <property type="term" value="F:metallopeptidase activity"/>
    <property type="evidence" value="ECO:0007669"/>
    <property type="project" value="InterPro"/>
</dbReference>
<gene>
    <name evidence="2" type="ORF">OCTVUL_1B024474</name>
</gene>
<dbReference type="InterPro" id="IPR024079">
    <property type="entry name" value="MetalloPept_cat_dom_sf"/>
</dbReference>
<feature type="chain" id="PRO_5041223421" evidence="1">
    <location>
        <begin position="19"/>
        <end position="302"/>
    </location>
</feature>
<accession>A0AA36ARU5</accession>
<evidence type="ECO:0000256" key="1">
    <source>
        <dbReference type="SAM" id="SignalP"/>
    </source>
</evidence>